<evidence type="ECO:0000259" key="1">
    <source>
        <dbReference type="Pfam" id="PF01872"/>
    </source>
</evidence>
<feature type="domain" description="Bacterial bifunctional deaminase-reductase C-terminal" evidence="1">
    <location>
        <begin position="3"/>
        <end position="165"/>
    </location>
</feature>
<evidence type="ECO:0000313" key="3">
    <source>
        <dbReference type="Proteomes" id="UP001059617"/>
    </source>
</evidence>
<proteinExistence type="predicted"/>
<reference evidence="2" key="2">
    <citation type="submission" date="2022-09" db="EMBL/GenBank/DDBJ databases">
        <title>Biosynthetic gene clusters of Dactylosporangioum fulvum.</title>
        <authorList>
            <person name="Caradec T."/>
        </authorList>
    </citation>
    <scope>NUCLEOTIDE SEQUENCE</scope>
    <source>
        <strain evidence="2">NRRL B-16292</strain>
    </source>
</reference>
<keyword evidence="3" id="KW-1185">Reference proteome</keyword>
<dbReference type="EMBL" id="CP073720">
    <property type="protein sequence ID" value="UWP79354.1"/>
    <property type="molecule type" value="Genomic_DNA"/>
</dbReference>
<dbReference type="Gene3D" id="3.40.430.10">
    <property type="entry name" value="Dihydrofolate Reductase, subunit A"/>
    <property type="match status" value="1"/>
</dbReference>
<dbReference type="InterPro" id="IPR002734">
    <property type="entry name" value="RibDG_C"/>
</dbReference>
<organism evidence="2 3">
    <name type="scientific">Dactylosporangium fulvum</name>
    <dbReference type="NCBI Taxonomy" id="53359"/>
    <lineage>
        <taxon>Bacteria</taxon>
        <taxon>Bacillati</taxon>
        <taxon>Actinomycetota</taxon>
        <taxon>Actinomycetes</taxon>
        <taxon>Micromonosporales</taxon>
        <taxon>Micromonosporaceae</taxon>
        <taxon>Dactylosporangium</taxon>
    </lineage>
</organism>
<sequence length="199" mass="21399">MTKVIADMTMSLDGFVADPHDGVEHLFGWYFNGPVAIPSKADRLTFQVSEASAPHLREAFEHLGALVVGRRLFDLTDGWSGRHPMGVPVIVVTHTVPDDWPHDDAPFTFVTEGVGRAIEVAKAIAGDRKWVGIGGTTVAQQCLDLGLLDEIRVALVPVLLGEGIPWFANLKSTPVELGDPRIIAGTGVTHLYCPVRSAG</sequence>
<reference evidence="2" key="1">
    <citation type="submission" date="2021-04" db="EMBL/GenBank/DDBJ databases">
        <authorList>
            <person name="Hartkoorn R.C."/>
            <person name="Beaudoing E."/>
            <person name="Hot D."/>
        </authorList>
    </citation>
    <scope>NUCLEOTIDE SEQUENCE</scope>
    <source>
        <strain evidence="2">NRRL B-16292</strain>
    </source>
</reference>
<protein>
    <submittedName>
        <fullName evidence="2">Dihydrofolate reductase family protein</fullName>
    </submittedName>
</protein>
<dbReference type="InterPro" id="IPR024072">
    <property type="entry name" value="DHFR-like_dom_sf"/>
</dbReference>
<dbReference type="Pfam" id="PF01872">
    <property type="entry name" value="RibD_C"/>
    <property type="match status" value="1"/>
</dbReference>
<name>A0ABY5VQK0_9ACTN</name>
<dbReference type="SUPFAM" id="SSF53597">
    <property type="entry name" value="Dihydrofolate reductase-like"/>
    <property type="match status" value="1"/>
</dbReference>
<evidence type="ECO:0000313" key="2">
    <source>
        <dbReference type="EMBL" id="UWP79354.1"/>
    </source>
</evidence>
<accession>A0ABY5VQK0</accession>
<gene>
    <name evidence="2" type="ORF">Dfulv_29825</name>
</gene>
<dbReference type="Proteomes" id="UP001059617">
    <property type="component" value="Chromosome"/>
</dbReference>